<name>A0A1T5F0G2_9SPHN</name>
<dbReference type="OrthoDB" id="5943at2"/>
<proteinExistence type="predicted"/>
<dbReference type="AlphaFoldDB" id="A0A1T5F0G2"/>
<evidence type="ECO:0000313" key="3">
    <source>
        <dbReference type="Proteomes" id="UP000189818"/>
    </source>
</evidence>
<dbReference type="Proteomes" id="UP000189818">
    <property type="component" value="Unassembled WGS sequence"/>
</dbReference>
<feature type="signal peptide" evidence="1">
    <location>
        <begin position="1"/>
        <end position="23"/>
    </location>
</feature>
<accession>A0A1T5F0G2</accession>
<evidence type="ECO:0000256" key="1">
    <source>
        <dbReference type="SAM" id="SignalP"/>
    </source>
</evidence>
<dbReference type="EMBL" id="FUYM01000008">
    <property type="protein sequence ID" value="SKB89704.1"/>
    <property type="molecule type" value="Genomic_DNA"/>
</dbReference>
<feature type="chain" id="PRO_5012933742" evidence="1">
    <location>
        <begin position="24"/>
        <end position="275"/>
    </location>
</feature>
<protein>
    <submittedName>
        <fullName evidence="2">Uncharacterized conserved protein, contains GH25 family domain</fullName>
    </submittedName>
</protein>
<dbReference type="RefSeq" id="WP_079649396.1">
    <property type="nucleotide sequence ID" value="NZ_FUYM01000008.1"/>
</dbReference>
<reference evidence="3" key="1">
    <citation type="submission" date="2017-02" db="EMBL/GenBank/DDBJ databases">
        <authorList>
            <person name="Varghese N."/>
            <person name="Submissions S."/>
        </authorList>
    </citation>
    <scope>NUCLEOTIDE SEQUENCE [LARGE SCALE GENOMIC DNA]</scope>
    <source>
        <strain evidence="3">UM2</strain>
    </source>
</reference>
<evidence type="ECO:0000313" key="2">
    <source>
        <dbReference type="EMBL" id="SKB89704.1"/>
    </source>
</evidence>
<keyword evidence="3" id="KW-1185">Reference proteome</keyword>
<organism evidence="2 3">
    <name type="scientific">Rhizorhabdus histidinilytica</name>
    <dbReference type="NCBI Taxonomy" id="439228"/>
    <lineage>
        <taxon>Bacteria</taxon>
        <taxon>Pseudomonadati</taxon>
        <taxon>Pseudomonadota</taxon>
        <taxon>Alphaproteobacteria</taxon>
        <taxon>Sphingomonadales</taxon>
        <taxon>Sphingomonadaceae</taxon>
        <taxon>Rhizorhabdus</taxon>
    </lineage>
</organism>
<dbReference type="InterPro" id="IPR019613">
    <property type="entry name" value="DUF4198"/>
</dbReference>
<dbReference type="Pfam" id="PF10670">
    <property type="entry name" value="DUF4198"/>
    <property type="match status" value="1"/>
</dbReference>
<gene>
    <name evidence="2" type="ORF">SAMN06295920_10817</name>
</gene>
<dbReference type="STRING" id="439228.SAMN06295920_10817"/>
<sequence>MKRLPVRLIAAAAIIALPAAASAHRQWMVPNATVFSGTNSWVTVDAAASNDLFFADHQPMRLDGVKVWAPDGSEGAIANGSTGRYRSTFDVKLDKPGTWKIGTFTSAVMGSFKVNGEERRVGGRPGAGTPPLSVADIPADATDVKLTEMIGRNELYITADAPSTTVFTPTGKGIEFQPVTHPDELVAGEPASFRFLVDGKPANGLKVTVVPGGKRYRNDDGAREFTTGADGVARIDWPTPGMYWINASLTDDKPSAPRATQRRMNYVTTVEVLLP</sequence>
<keyword evidence="1" id="KW-0732">Signal</keyword>